<dbReference type="AlphaFoldDB" id="A0A6L2N1G3"/>
<evidence type="ECO:0000313" key="2">
    <source>
        <dbReference type="EMBL" id="GEU80061.1"/>
    </source>
</evidence>
<dbReference type="EMBL" id="BKCJ010008003">
    <property type="protein sequence ID" value="GEU80061.1"/>
    <property type="molecule type" value="Genomic_DNA"/>
</dbReference>
<protein>
    <recommendedName>
        <fullName evidence="3">Integrase, catalytic region, zinc finger, CCHC-type, peptidase aspartic, catalytic</fullName>
    </recommendedName>
</protein>
<feature type="coiled-coil region" evidence="1">
    <location>
        <begin position="348"/>
        <end position="375"/>
    </location>
</feature>
<proteinExistence type="predicted"/>
<comment type="caution">
    <text evidence="2">The sequence shown here is derived from an EMBL/GenBank/DDBJ whole genome shotgun (WGS) entry which is preliminary data.</text>
</comment>
<evidence type="ECO:0000256" key="1">
    <source>
        <dbReference type="SAM" id="Coils"/>
    </source>
</evidence>
<accession>A0A6L2N1G3</accession>
<keyword evidence="1" id="KW-0175">Coiled coil</keyword>
<sequence>MGSHISRFIKGKKHGRMMLDSIDNSPLVYLTVEEDRQTRPKKYSKLTEAQQLQDDCDVHATNIILHGLPSDVYALVNHQEAGKDIWDTVKLLMKGTELSYQERECRFYNLFDKMTIWQVQVNTKFLNALPPEWSKFVTDVKLANILYTTNYDHLYSYLSQHERHANEERLICEKYPDPLALIANSQTLYNPSQQPFKMEESPFNKFKEDKLRALLALETKELLQPPGKLYSVIAKEHDVSSVFDAEETLIFEEESRSKMLDKKNDPISIENKIKISPIDYSKLNKIKEYFGKRFVTKEELSAEQAFWLKRSNYNPDTSVKSHTHVRIETPNELPKLSLKDIDVIETINIELKHSVAKLLYEYENLRKEQEHLKSNYKDQFDSIRKICVQSKEHSASLIAQINTKSVENSDLNAQLQEKVFSIKALKNVVYISVSKPSATIASGMFKLDIEPISRRLKNNRDAHEVYIEQTIENTDTLRGLVECARKQNPSEPLL</sequence>
<gene>
    <name evidence="2" type="ORF">Tci_052039</name>
</gene>
<organism evidence="2">
    <name type="scientific">Tanacetum cinerariifolium</name>
    <name type="common">Dalmatian daisy</name>
    <name type="synonym">Chrysanthemum cinerariifolium</name>
    <dbReference type="NCBI Taxonomy" id="118510"/>
    <lineage>
        <taxon>Eukaryota</taxon>
        <taxon>Viridiplantae</taxon>
        <taxon>Streptophyta</taxon>
        <taxon>Embryophyta</taxon>
        <taxon>Tracheophyta</taxon>
        <taxon>Spermatophyta</taxon>
        <taxon>Magnoliopsida</taxon>
        <taxon>eudicotyledons</taxon>
        <taxon>Gunneridae</taxon>
        <taxon>Pentapetalae</taxon>
        <taxon>asterids</taxon>
        <taxon>campanulids</taxon>
        <taxon>Asterales</taxon>
        <taxon>Asteraceae</taxon>
        <taxon>Asteroideae</taxon>
        <taxon>Anthemideae</taxon>
        <taxon>Anthemidinae</taxon>
        <taxon>Tanacetum</taxon>
    </lineage>
</organism>
<name>A0A6L2N1G3_TANCI</name>
<evidence type="ECO:0008006" key="3">
    <source>
        <dbReference type="Google" id="ProtNLM"/>
    </source>
</evidence>
<reference evidence="2" key="1">
    <citation type="journal article" date="2019" name="Sci. Rep.">
        <title>Draft genome of Tanacetum cinerariifolium, the natural source of mosquito coil.</title>
        <authorList>
            <person name="Yamashiro T."/>
            <person name="Shiraishi A."/>
            <person name="Satake H."/>
            <person name="Nakayama K."/>
        </authorList>
    </citation>
    <scope>NUCLEOTIDE SEQUENCE</scope>
</reference>